<reference evidence="8" key="1">
    <citation type="submission" date="2025-08" db="UniProtKB">
        <authorList>
            <consortium name="RefSeq"/>
        </authorList>
    </citation>
    <scope>IDENTIFICATION</scope>
    <source>
        <tissue evidence="8">Muscle</tissue>
    </source>
</reference>
<feature type="repeat" description="CSPG" evidence="5">
    <location>
        <begin position="1137"/>
        <end position="1226"/>
    </location>
</feature>
<evidence type="ECO:0000259" key="6">
    <source>
        <dbReference type="PROSITE" id="PS50025"/>
    </source>
</evidence>
<comment type="caution">
    <text evidence="4">Lacks conserved residue(s) required for the propagation of feature annotation.</text>
</comment>
<evidence type="ECO:0000256" key="5">
    <source>
        <dbReference type="PROSITE-ProRule" id="PRU01201"/>
    </source>
</evidence>
<feature type="repeat" description="CSPG" evidence="5">
    <location>
        <begin position="1366"/>
        <end position="1457"/>
    </location>
</feature>
<dbReference type="PROSITE" id="PS51854">
    <property type="entry name" value="CSPG"/>
    <property type="match status" value="9"/>
</dbReference>
<feature type="repeat" description="CSPG" evidence="5">
    <location>
        <begin position="1481"/>
        <end position="1570"/>
    </location>
</feature>
<evidence type="ECO:0000256" key="4">
    <source>
        <dbReference type="PROSITE-ProRule" id="PRU00122"/>
    </source>
</evidence>
<name>A0ABM1C2Z6_LIMPO</name>
<feature type="repeat" description="CSPG" evidence="5">
    <location>
        <begin position="675"/>
        <end position="769"/>
    </location>
</feature>
<dbReference type="InterPro" id="IPR001791">
    <property type="entry name" value="Laminin_G"/>
</dbReference>
<feature type="repeat" description="CSPG" evidence="5">
    <location>
        <begin position="438"/>
        <end position="533"/>
    </location>
</feature>
<feature type="non-terminal residue" evidence="8">
    <location>
        <position position="1570"/>
    </location>
</feature>
<dbReference type="SMART" id="SM00282">
    <property type="entry name" value="LamG"/>
    <property type="match status" value="2"/>
</dbReference>
<evidence type="ECO:0000256" key="1">
    <source>
        <dbReference type="ARBA" id="ARBA00022729"/>
    </source>
</evidence>
<feature type="repeat" description="CSPG" evidence="5">
    <location>
        <begin position="1248"/>
        <end position="1348"/>
    </location>
</feature>
<feature type="domain" description="Laminin G" evidence="6">
    <location>
        <begin position="21"/>
        <end position="193"/>
    </location>
</feature>
<dbReference type="PANTHER" id="PTHR45739">
    <property type="entry name" value="MATRIX PROTEIN, PUTATIVE-RELATED"/>
    <property type="match status" value="1"/>
</dbReference>
<accession>A0ABM1C2Z6</accession>
<dbReference type="GeneID" id="106477239"/>
<feature type="repeat" description="CSPG" evidence="5">
    <location>
        <begin position="910"/>
        <end position="1004"/>
    </location>
</feature>
<dbReference type="PROSITE" id="PS50025">
    <property type="entry name" value="LAM_G_DOMAIN"/>
    <property type="match status" value="2"/>
</dbReference>
<evidence type="ECO:0000256" key="3">
    <source>
        <dbReference type="ARBA" id="ARBA00023180"/>
    </source>
</evidence>
<evidence type="ECO:0000313" key="8">
    <source>
        <dbReference type="RefSeq" id="XP_013793284.2"/>
    </source>
</evidence>
<dbReference type="CDD" id="cd00110">
    <property type="entry name" value="LamG"/>
    <property type="match status" value="2"/>
</dbReference>
<dbReference type="InterPro" id="IPR013320">
    <property type="entry name" value="ConA-like_dom_sf"/>
</dbReference>
<evidence type="ECO:0000256" key="2">
    <source>
        <dbReference type="ARBA" id="ARBA00022737"/>
    </source>
</evidence>
<dbReference type="SUPFAM" id="SSF49899">
    <property type="entry name" value="Concanavalin A-like lectins/glucanases"/>
    <property type="match status" value="2"/>
</dbReference>
<feature type="repeat" description="CSPG" evidence="5">
    <location>
        <begin position="565"/>
        <end position="658"/>
    </location>
</feature>
<feature type="non-terminal residue" evidence="8">
    <location>
        <position position="1"/>
    </location>
</feature>
<protein>
    <submittedName>
        <fullName evidence="8">Chondroitin sulfate proteoglycan 4-like</fullName>
    </submittedName>
</protein>
<dbReference type="RefSeq" id="XP_013793284.2">
    <property type="nucleotide sequence ID" value="XM_013937830.2"/>
</dbReference>
<keyword evidence="2" id="KW-0677">Repeat</keyword>
<dbReference type="InterPro" id="IPR039005">
    <property type="entry name" value="CSPG_rpt"/>
</dbReference>
<keyword evidence="3" id="KW-0325">Glycoprotein</keyword>
<sequence>FISSPDFEYFSLKIQYSSFFSASFYGASYVSVPLQDASSDTDIFFRFKTLRADALLFLAAGPPDYCLVTLHGGEIKVRINLGSGEEELTSVPGLKLNDLLWHEIEIQKIDSELTLRIDGIHTTYLDIKGRFFELNVKSGIFIGGLGGFDDLFLGNLQNFRGCLDEFFFNNIDILRLAVDSADRLGVYGVTWDCSDEFEASSHQPISFIEDESFVALSALSTRNGGSVSFDVNTQSELAVLFYNSGNPSKTDFLAVEIISGKLTLSVNEGNGVVVLTSDKAVNDGLWHHVDTQFSPTYVELTVDGESKNIRPGLGENRFFDFTDYLYVGGIEPKRKARALQHGLQSVLLGGAKSSLAGCLKNIKINNQVRGHREVEISRGVRSDCVWEYPCLQKPCIEEAVCLQEGFDNFRCTCDKSVCVRSNFSSGYRLFTKSSLPVDMEILTLNPLEVSEGGNDLITSKHINIVLDYQKYGVRESGVLFHIVDPPKHGTLEIEIWNKIADNIFTLLDLYTDKVRYTHDGSENHSDEFVTELEFRARNYRLPPFLEERHRFVFHIKVSPVNDPPRLILPPSKVLRLAKHTKIAFTSDVLHTEDPDNEASSLVYSVLSIRTDNEGFVENVRDPGKPVDTFTQEEINNKQINYVHRGPANTRIALRVSDGIETGQTMVLRVATFDLMLSLINNTGIVLPYNSYAIISNSNLTFATNSPDQDLEIRYDVTRLPQHGNIQKRRNNGRWRPVNHFTQRHLNKGKVRYVHTSGKPSQDEFKFSVSCMDIKVSTIYDFRIIFIKVSLIEVSNENLVLNKITEDILTSDHLKYQTSPVETPTTKIHYTILTPPSYGHLFLTKPGVKEPWKLEVGSVFTQEDIGNKFIKYKLLWKSYSAINDTFHFKVASTGVATKPQVFSVIHIPVVTGAMIQVEKLQVLEGGQAEVNKGYLYVKTPTTETIIYNVTAQPQHGILRLMNSALTVVEEDNPNSFSNEDLEEKRLLYIHDDSEHDKDKVRFTAFADNSDDDFVYYGTLHIGVMMKNDNPPVRSIDKTFFVKTNGERKLTSKDLKYEDLDIDSKPTNIQYTRRGIPNGALFHTDSLDTQVFQFTQDDLDKERLIFRHNGPSYGKAVLWITDGQFYVTGILEIQASGPFINVTKNTGLIVQRGDTGRITTRNLSVETNVGSSMNDLTFKVVSRPSHGELLINGNVVHQFRYRDLELSLLEYENDNSQSFSDSFEFLAFVEDVSVDGIFSIQVFPESFWESLQVLSNKTIYVDEGKAVVIDPASLNIAHTNINPANISYIITIDPQMGFIRVNENNTYHNVKTSDKTSRRRFSQAMINEGIVEYVQTKSNVSFDYFIFDVTNGITTMPGLQFTISIISNVILLLTGNITVVEGGETSLTPEEVNVANPYYNDWVSEYLVIEEPKHGYLTNSKLPGSKLLKFTPFQLKSGLIHYNHDGTETTRDWFTVVAGAATLHKESAPSSIHVTITPVNDETPHLINNTGLEVWEGSLATITNNHLAAGDDDSGPNDIVFDISALSNGYVALKNETKTPIESFSQDDINRGLVIFVHTGMYYSVLVVSIQY</sequence>
<dbReference type="InterPro" id="IPR051561">
    <property type="entry name" value="FRAS1_ECM"/>
</dbReference>
<feature type="domain" description="Laminin G" evidence="6">
    <location>
        <begin position="203"/>
        <end position="384"/>
    </location>
</feature>
<dbReference type="Gene3D" id="2.60.120.200">
    <property type="match status" value="2"/>
</dbReference>
<dbReference type="Pfam" id="PF02210">
    <property type="entry name" value="Laminin_G_2"/>
    <property type="match status" value="2"/>
</dbReference>
<evidence type="ECO:0000313" key="7">
    <source>
        <dbReference type="Proteomes" id="UP000694941"/>
    </source>
</evidence>
<keyword evidence="7" id="KW-1185">Reference proteome</keyword>
<keyword evidence="1" id="KW-0732">Signal</keyword>
<organism evidence="7 8">
    <name type="scientific">Limulus polyphemus</name>
    <name type="common">Atlantic horseshoe crab</name>
    <dbReference type="NCBI Taxonomy" id="6850"/>
    <lineage>
        <taxon>Eukaryota</taxon>
        <taxon>Metazoa</taxon>
        <taxon>Ecdysozoa</taxon>
        <taxon>Arthropoda</taxon>
        <taxon>Chelicerata</taxon>
        <taxon>Merostomata</taxon>
        <taxon>Xiphosura</taxon>
        <taxon>Limulidae</taxon>
        <taxon>Limulus</taxon>
    </lineage>
</organism>
<dbReference type="Proteomes" id="UP000694941">
    <property type="component" value="Unplaced"/>
</dbReference>
<feature type="repeat" description="CSPG" evidence="5">
    <location>
        <begin position="789"/>
        <end position="890"/>
    </location>
</feature>
<proteinExistence type="predicted"/>
<gene>
    <name evidence="8" type="primary">LOC106477239</name>
</gene>
<dbReference type="Pfam" id="PF16184">
    <property type="entry name" value="Cadherin_3"/>
    <property type="match status" value="10"/>
</dbReference>
<dbReference type="PANTHER" id="PTHR45739:SF12">
    <property type="entry name" value="CHONDROITIN SULFATE PROTEOGLYCAN 4-LIKE ISOFORM X2"/>
    <property type="match status" value="1"/>
</dbReference>